<dbReference type="InterPro" id="IPR014729">
    <property type="entry name" value="Rossmann-like_a/b/a_fold"/>
</dbReference>
<feature type="transmembrane region" description="Helical" evidence="9">
    <location>
        <begin position="237"/>
        <end position="253"/>
    </location>
</feature>
<dbReference type="InterPro" id="IPR006153">
    <property type="entry name" value="Cation/H_exchanger_TM"/>
</dbReference>
<dbReference type="Gene3D" id="1.20.1530.20">
    <property type="match status" value="1"/>
</dbReference>
<dbReference type="PANTHER" id="PTHR43562:SF4">
    <property type="entry name" value="NA(+)_H(+) ANTIPORTER NHAS5"/>
    <property type="match status" value="1"/>
</dbReference>
<keyword evidence="3" id="KW-0050">Antiport</keyword>
<comment type="caution">
    <text evidence="11">The sequence shown here is derived from an EMBL/GenBank/DDBJ whole genome shotgun (WGS) entry which is preliminary data.</text>
</comment>
<feature type="transmembrane region" description="Helical" evidence="9">
    <location>
        <begin position="110"/>
        <end position="133"/>
    </location>
</feature>
<feature type="transmembrane region" description="Helical" evidence="9">
    <location>
        <begin position="170"/>
        <end position="190"/>
    </location>
</feature>
<evidence type="ECO:0000313" key="11">
    <source>
        <dbReference type="EMBL" id="MFD2547359.1"/>
    </source>
</evidence>
<evidence type="ECO:0000256" key="4">
    <source>
        <dbReference type="ARBA" id="ARBA00022692"/>
    </source>
</evidence>
<feature type="transmembrane region" description="Helical" evidence="9">
    <location>
        <begin position="288"/>
        <end position="306"/>
    </location>
</feature>
<keyword evidence="8" id="KW-0175">Coiled coil</keyword>
<dbReference type="InterPro" id="IPR038770">
    <property type="entry name" value="Na+/solute_symporter_sf"/>
</dbReference>
<organism evidence="11 12">
    <name type="scientific">Sphingobacterium suaedae</name>
    <dbReference type="NCBI Taxonomy" id="1686402"/>
    <lineage>
        <taxon>Bacteria</taxon>
        <taxon>Pseudomonadati</taxon>
        <taxon>Bacteroidota</taxon>
        <taxon>Sphingobacteriia</taxon>
        <taxon>Sphingobacteriales</taxon>
        <taxon>Sphingobacteriaceae</taxon>
        <taxon>Sphingobacterium</taxon>
    </lineage>
</organism>
<dbReference type="Proteomes" id="UP001597545">
    <property type="component" value="Unassembled WGS sequence"/>
</dbReference>
<evidence type="ECO:0000259" key="10">
    <source>
        <dbReference type="Pfam" id="PF00999"/>
    </source>
</evidence>
<feature type="transmembrane region" description="Helical" evidence="9">
    <location>
        <begin position="259"/>
        <end position="276"/>
    </location>
</feature>
<protein>
    <submittedName>
        <fullName evidence="11">Cation:proton antiporter</fullName>
    </submittedName>
</protein>
<feature type="transmembrane region" description="Helical" evidence="9">
    <location>
        <begin position="139"/>
        <end position="158"/>
    </location>
</feature>
<evidence type="ECO:0000256" key="2">
    <source>
        <dbReference type="ARBA" id="ARBA00022448"/>
    </source>
</evidence>
<proteinExistence type="predicted"/>
<dbReference type="RefSeq" id="WP_380902038.1">
    <property type="nucleotide sequence ID" value="NZ_JBHUEG010000007.1"/>
</dbReference>
<dbReference type="EMBL" id="JBHULR010000003">
    <property type="protein sequence ID" value="MFD2547359.1"/>
    <property type="molecule type" value="Genomic_DNA"/>
</dbReference>
<evidence type="ECO:0000256" key="1">
    <source>
        <dbReference type="ARBA" id="ARBA00004141"/>
    </source>
</evidence>
<keyword evidence="12" id="KW-1185">Reference proteome</keyword>
<sequence length="718" mass="79587">MDKFLHHISEAFSTPLTNPVLVFTIILTIILISPIILRPIKVPGIIGFILFGVLFGPHGLNWLSKIDKVTLQGNGVDAIDLFSTIGLLYIMFIAGLELDMNEFKKTKNKSLLFGLLTFIIPISIGFPVCYYFLGYELLPSILIASMFATHTLVSYPIVNSYGVSKNEAVAITIGGTILTDTAVLIILAILTGAAQGQINQQFWVTLGVSFALFLFIMFGIIPRIAKWFFQKIESEKTAHYIFVLAVVFFAAFLAEIAGLEPIIGAFVAGLALNKLIPHSSALMNRIEFIGNAIFIPFFLISVGMIVDVSVLTKGPMALIIAGTLTFVAVTGKFLAATATQLAFAYSKNQRNLIFGLSNAHAAATLAIIMVGYDKEIIDENVLNGTIVLILITCIIASMVTENASRRIVMEGHQDDEHVEHVPEHEEQVLIPIANLANMEPILDFATLIKSKKSHHPLNILSVVADNEQAERNMVNARKNLDNMAKYASGSATEVELLTTIDFNIASGIGRTARELFADCLILGWPSATSFIEKIVGEKTESILNRTDANLFMCKLDHPFLSHKSIILFVPPLAESEVGFEYWMEKMLKLGQELSIPLLYVCDLRTQAAIETLLELAQTSVPFSFANYEDWDNIYGLATFSNTDALLVFVSSRYGEVSYRDSLDGLAKRVGRYFKNQNLILIFPSRRENQHIDDYEDIQTAPIFRKISREIGNMFNKEK</sequence>
<evidence type="ECO:0000256" key="8">
    <source>
        <dbReference type="SAM" id="Coils"/>
    </source>
</evidence>
<evidence type="ECO:0000256" key="7">
    <source>
        <dbReference type="ARBA" id="ARBA00023136"/>
    </source>
</evidence>
<keyword evidence="6" id="KW-0406">Ion transport</keyword>
<feature type="coiled-coil region" evidence="8">
    <location>
        <begin position="459"/>
        <end position="486"/>
    </location>
</feature>
<keyword evidence="4 9" id="KW-0812">Transmembrane</keyword>
<keyword evidence="5 9" id="KW-1133">Transmembrane helix</keyword>
<feature type="transmembrane region" description="Helical" evidence="9">
    <location>
        <begin position="78"/>
        <end position="98"/>
    </location>
</feature>
<reference evidence="12" key="1">
    <citation type="journal article" date="2019" name="Int. J. Syst. Evol. Microbiol.">
        <title>The Global Catalogue of Microorganisms (GCM) 10K type strain sequencing project: providing services to taxonomists for standard genome sequencing and annotation.</title>
        <authorList>
            <consortium name="The Broad Institute Genomics Platform"/>
            <consortium name="The Broad Institute Genome Sequencing Center for Infectious Disease"/>
            <person name="Wu L."/>
            <person name="Ma J."/>
        </authorList>
    </citation>
    <scope>NUCLEOTIDE SEQUENCE [LARGE SCALE GENOMIC DNA]</scope>
    <source>
        <strain evidence="12">KCTC 42662</strain>
    </source>
</reference>
<keyword evidence="7 9" id="KW-0472">Membrane</keyword>
<dbReference type="PANTHER" id="PTHR43562">
    <property type="entry name" value="NAPA-TYPE SODIUM/HYDROGEN ANTIPORTER"/>
    <property type="match status" value="1"/>
</dbReference>
<gene>
    <name evidence="11" type="ORF">ACFSR5_06825</name>
</gene>
<keyword evidence="2" id="KW-0813">Transport</keyword>
<comment type="subcellular location">
    <subcellularLocation>
        <location evidence="1">Membrane</location>
        <topology evidence="1">Multi-pass membrane protein</topology>
    </subcellularLocation>
</comment>
<evidence type="ECO:0000256" key="6">
    <source>
        <dbReference type="ARBA" id="ARBA00023065"/>
    </source>
</evidence>
<feature type="transmembrane region" description="Helical" evidence="9">
    <location>
        <begin position="352"/>
        <end position="369"/>
    </location>
</feature>
<feature type="transmembrane region" description="Helical" evidence="9">
    <location>
        <begin position="44"/>
        <end position="63"/>
    </location>
</feature>
<feature type="transmembrane region" description="Helical" evidence="9">
    <location>
        <begin position="318"/>
        <end position="345"/>
    </location>
</feature>
<feature type="domain" description="Cation/H+ exchanger transmembrane" evidence="10">
    <location>
        <begin position="28"/>
        <end position="400"/>
    </location>
</feature>
<dbReference type="Gene3D" id="3.40.50.620">
    <property type="entry name" value="HUPs"/>
    <property type="match status" value="1"/>
</dbReference>
<feature type="transmembrane region" description="Helical" evidence="9">
    <location>
        <begin position="202"/>
        <end position="225"/>
    </location>
</feature>
<evidence type="ECO:0000256" key="5">
    <source>
        <dbReference type="ARBA" id="ARBA00022989"/>
    </source>
</evidence>
<dbReference type="Pfam" id="PF00999">
    <property type="entry name" value="Na_H_Exchanger"/>
    <property type="match status" value="1"/>
</dbReference>
<evidence type="ECO:0000256" key="3">
    <source>
        <dbReference type="ARBA" id="ARBA00022449"/>
    </source>
</evidence>
<accession>A0ABW5KGL6</accession>
<feature type="transmembrane region" description="Helical" evidence="9">
    <location>
        <begin position="381"/>
        <end position="399"/>
    </location>
</feature>
<evidence type="ECO:0000256" key="9">
    <source>
        <dbReference type="SAM" id="Phobius"/>
    </source>
</evidence>
<feature type="transmembrane region" description="Helical" evidence="9">
    <location>
        <begin position="20"/>
        <end position="37"/>
    </location>
</feature>
<name>A0ABW5KGL6_9SPHI</name>
<evidence type="ECO:0000313" key="12">
    <source>
        <dbReference type="Proteomes" id="UP001597545"/>
    </source>
</evidence>
<dbReference type="SUPFAM" id="SSF52402">
    <property type="entry name" value="Adenine nucleotide alpha hydrolases-like"/>
    <property type="match status" value="1"/>
</dbReference>